<organism evidence="7 8">
    <name type="scientific">Corynespora cassiicola Philippines</name>
    <dbReference type="NCBI Taxonomy" id="1448308"/>
    <lineage>
        <taxon>Eukaryota</taxon>
        <taxon>Fungi</taxon>
        <taxon>Dikarya</taxon>
        <taxon>Ascomycota</taxon>
        <taxon>Pezizomycotina</taxon>
        <taxon>Dothideomycetes</taxon>
        <taxon>Pleosporomycetidae</taxon>
        <taxon>Pleosporales</taxon>
        <taxon>Corynesporascaceae</taxon>
        <taxon>Corynespora</taxon>
    </lineage>
</organism>
<reference evidence="7 8" key="1">
    <citation type="journal article" date="2018" name="Front. Microbiol.">
        <title>Genome-Wide Analysis of Corynespora cassiicola Leaf Fall Disease Putative Effectors.</title>
        <authorList>
            <person name="Lopez D."/>
            <person name="Ribeiro S."/>
            <person name="Label P."/>
            <person name="Fumanal B."/>
            <person name="Venisse J.S."/>
            <person name="Kohler A."/>
            <person name="de Oliveira R.R."/>
            <person name="Labutti K."/>
            <person name="Lipzen A."/>
            <person name="Lail K."/>
            <person name="Bauer D."/>
            <person name="Ohm R.A."/>
            <person name="Barry K.W."/>
            <person name="Spatafora J."/>
            <person name="Grigoriev I.V."/>
            <person name="Martin F.M."/>
            <person name="Pujade-Renaud V."/>
        </authorList>
    </citation>
    <scope>NUCLEOTIDE SEQUENCE [LARGE SCALE GENOMIC DNA]</scope>
    <source>
        <strain evidence="7 8">Philippines</strain>
    </source>
</reference>
<evidence type="ECO:0008006" key="9">
    <source>
        <dbReference type="Google" id="ProtNLM"/>
    </source>
</evidence>
<dbReference type="OrthoDB" id="10250282at2759"/>
<dbReference type="SUPFAM" id="SSF103473">
    <property type="entry name" value="MFS general substrate transporter"/>
    <property type="match status" value="1"/>
</dbReference>
<evidence type="ECO:0000256" key="6">
    <source>
        <dbReference type="SAM" id="Phobius"/>
    </source>
</evidence>
<feature type="compositionally biased region" description="Low complexity" evidence="5">
    <location>
        <begin position="42"/>
        <end position="53"/>
    </location>
</feature>
<dbReference type="PANTHER" id="PTHR23502:SF76">
    <property type="entry name" value="POLYAMINE TRANSPORT PROTEIN"/>
    <property type="match status" value="1"/>
</dbReference>
<dbReference type="Proteomes" id="UP000240883">
    <property type="component" value="Unassembled WGS sequence"/>
</dbReference>
<keyword evidence="4 6" id="KW-0472">Membrane</keyword>
<keyword evidence="3 6" id="KW-1133">Transmembrane helix</keyword>
<evidence type="ECO:0000256" key="2">
    <source>
        <dbReference type="ARBA" id="ARBA00022692"/>
    </source>
</evidence>
<feature type="transmembrane region" description="Helical" evidence="6">
    <location>
        <begin position="500"/>
        <end position="521"/>
    </location>
</feature>
<feature type="transmembrane region" description="Helical" evidence="6">
    <location>
        <begin position="650"/>
        <end position="672"/>
    </location>
</feature>
<feature type="transmembrane region" description="Helical" evidence="6">
    <location>
        <begin position="972"/>
        <end position="997"/>
    </location>
</feature>
<dbReference type="PANTHER" id="PTHR23502">
    <property type="entry name" value="MAJOR FACILITATOR SUPERFAMILY"/>
    <property type="match status" value="1"/>
</dbReference>
<dbReference type="EMBL" id="KZ678135">
    <property type="protein sequence ID" value="PSN67127.1"/>
    <property type="molecule type" value="Genomic_DNA"/>
</dbReference>
<keyword evidence="8" id="KW-1185">Reference proteome</keyword>
<dbReference type="Gene3D" id="1.20.1250.20">
    <property type="entry name" value="MFS general substrate transporter like domains"/>
    <property type="match status" value="1"/>
</dbReference>
<feature type="compositionally biased region" description="Low complexity" evidence="5">
    <location>
        <begin position="270"/>
        <end position="285"/>
    </location>
</feature>
<evidence type="ECO:0000313" key="7">
    <source>
        <dbReference type="EMBL" id="PSN67127.1"/>
    </source>
</evidence>
<evidence type="ECO:0000256" key="3">
    <source>
        <dbReference type="ARBA" id="ARBA00022989"/>
    </source>
</evidence>
<feature type="transmembrane region" description="Helical" evidence="6">
    <location>
        <begin position="879"/>
        <end position="898"/>
    </location>
</feature>
<dbReference type="STRING" id="1448308.A0A2T2NNW6"/>
<gene>
    <name evidence="7" type="ORF">BS50DRAFT_493342</name>
</gene>
<feature type="region of interest" description="Disordered" evidence="5">
    <location>
        <begin position="270"/>
        <end position="294"/>
    </location>
</feature>
<feature type="transmembrane region" description="Helical" evidence="6">
    <location>
        <begin position="940"/>
        <end position="960"/>
    </location>
</feature>
<evidence type="ECO:0000256" key="4">
    <source>
        <dbReference type="ARBA" id="ARBA00023136"/>
    </source>
</evidence>
<feature type="transmembrane region" description="Helical" evidence="6">
    <location>
        <begin position="851"/>
        <end position="873"/>
    </location>
</feature>
<feature type="transmembrane region" description="Helical" evidence="6">
    <location>
        <begin position="684"/>
        <end position="703"/>
    </location>
</feature>
<evidence type="ECO:0000256" key="5">
    <source>
        <dbReference type="SAM" id="MobiDB-lite"/>
    </source>
</evidence>
<feature type="region of interest" description="Disordered" evidence="5">
    <location>
        <begin position="416"/>
        <end position="436"/>
    </location>
</feature>
<feature type="transmembrane region" description="Helical" evidence="6">
    <location>
        <begin position="566"/>
        <end position="584"/>
    </location>
</feature>
<sequence>MSGSREQKPATIKAPPKNVATAKKTTLPRKSAKRLPWLDGGSSPSSPLVTPSPQERRRQPPPSKSSQNSAVQVAGSASKLRRISRTSSAEPRVVPAGVDPQVQRGPTPRKPASPLRRIVPRPTSRDPARKLVIINDNFQDEDAFGEPVPWTDSLAPVPAHLDRLESPGGSRRPAERVVYAHSPPTVVKSFQLSPTHPIPRRHPFERVTTKRLSNTIEGLEDLVQEAVEVIEDSIDQQEQVEEIYEIIEDAKQAVQEAHVAPKTLMMAVPAPEVSSETSETSASESSSDDTYPPPRITVHRNVDRHEHPVIRTPQRFYRDQGRDMHAIDWAYQRREAREDETSLTSTSDVEEFAEQQSQYSTQGDLLLPLQPVQAAAREHVDFVLRPATVREQSRGRPRHRRVMDTDGGTRKYRLHRRHKSYGDRSRSKPRRRLQTRASYNQFDTSHDEEEVQIRRRPLGLHQEKGEFQASEQVNQHTFSLRRNHRRQPISRNWSTGRKRIMATIACINTALIGVIVGIYAIPRIQYMLADERHQAIVGNVVLYFALAISTFLSWTLPLLHGRKPWILAGLAIALPLQFPQAIIVGSKRSPLNISYKSGLLVARAFSGLVLGFVNVNHFTTLLDLFGASLQSKNPHQELVMPNDVRRHGGGMGIWLGIWSWCTIGSLAVGFQIGAGIVEALTPDWGFYITVILLAAALLLNILAPETRRCAYRRSVTEVYDHDENYITRRVSRGEVKLHLHTEGPKYWFEEVGAGIKLSVLMLCQPGFLVLALYLGWIYAQIVLVIVLLGSLLSRDYKWHPRFVGLGIMSIAIGALLAVPLTKAGLFSRERKRPFRTDSMTFQRQVTWSSHLVRRIAFTLVLPLMGLAYTVSSAGRPKPYMVPIVFAGAVGFASVLALAECHGIIMETFDTCDLQPGTNTRHRVESLAVADRRRRTNYSSFPRVTAGVFVAQTISFMLAAVATEVGGIMTRRWGAQASTGVTAGILFGLTILLTAVLWRFRRVQVIPNHTVFGTRRNTQAWAQEEELAKERRPSWAPVVIGNPSQKFRRMSVLEMGGLSRWTEIRKLNFLVREKKKGGEKAES</sequence>
<accession>A0A2T2NNW6</accession>
<evidence type="ECO:0000313" key="8">
    <source>
        <dbReference type="Proteomes" id="UP000240883"/>
    </source>
</evidence>
<keyword evidence="2 6" id="KW-0812">Transmembrane</keyword>
<dbReference type="GO" id="GO:0022857">
    <property type="term" value="F:transmembrane transporter activity"/>
    <property type="evidence" value="ECO:0007669"/>
    <property type="project" value="TreeGrafter"/>
</dbReference>
<feature type="transmembrane region" description="Helical" evidence="6">
    <location>
        <begin position="802"/>
        <end position="825"/>
    </location>
</feature>
<dbReference type="InterPro" id="IPR036259">
    <property type="entry name" value="MFS_trans_sf"/>
</dbReference>
<dbReference type="GO" id="GO:0005886">
    <property type="term" value="C:plasma membrane"/>
    <property type="evidence" value="ECO:0007669"/>
    <property type="project" value="TreeGrafter"/>
</dbReference>
<feature type="region of interest" description="Disordered" evidence="5">
    <location>
        <begin position="391"/>
        <end position="410"/>
    </location>
</feature>
<proteinExistence type="predicted"/>
<comment type="subcellular location">
    <subcellularLocation>
        <location evidence="1">Membrane</location>
        <topology evidence="1">Multi-pass membrane protein</topology>
    </subcellularLocation>
</comment>
<feature type="transmembrane region" description="Helical" evidence="6">
    <location>
        <begin position="541"/>
        <end position="559"/>
    </location>
</feature>
<feature type="region of interest" description="Disordered" evidence="5">
    <location>
        <begin position="1"/>
        <end position="123"/>
    </location>
</feature>
<dbReference type="AlphaFoldDB" id="A0A2T2NNW6"/>
<protein>
    <recommendedName>
        <fullName evidence="9">MFS general substrate transporter</fullName>
    </recommendedName>
</protein>
<name>A0A2T2NNW6_CORCC</name>
<feature type="transmembrane region" description="Helical" evidence="6">
    <location>
        <begin position="766"/>
        <end position="790"/>
    </location>
</feature>
<evidence type="ECO:0000256" key="1">
    <source>
        <dbReference type="ARBA" id="ARBA00004141"/>
    </source>
</evidence>